<sequence>MTGEVLIYMLFAVLLLFLVPFFIIKGIKEGRSFTDHFTSNGILILLFFVSIGEVLKSFWSEGSMEVFNQVLFTAFIVMGAIPAVILLIWHFPKEMAKWKDPREYRHPAAYKFRHLLMLIMFALIGGAFFMLYQSYKVVF</sequence>
<evidence type="ECO:0000313" key="3">
    <source>
        <dbReference type="Proteomes" id="UP000265801"/>
    </source>
</evidence>
<keyword evidence="3" id="KW-1185">Reference proteome</keyword>
<keyword evidence="1" id="KW-0812">Transmembrane</keyword>
<feature type="transmembrane region" description="Helical" evidence="1">
    <location>
        <begin position="36"/>
        <end position="59"/>
    </location>
</feature>
<feature type="transmembrane region" description="Helical" evidence="1">
    <location>
        <begin position="6"/>
        <end position="24"/>
    </location>
</feature>
<evidence type="ECO:0000313" key="2">
    <source>
        <dbReference type="EMBL" id="RIW33980.1"/>
    </source>
</evidence>
<keyword evidence="1" id="KW-1133">Transmembrane helix</keyword>
<dbReference type="AlphaFoldDB" id="A0A3A1QYC8"/>
<reference evidence="2 3" key="1">
    <citation type="submission" date="2018-09" db="EMBL/GenBank/DDBJ databases">
        <title>Bacillus saliacetes sp. nov., isolated from Thai shrimp paste (Ka-pi).</title>
        <authorList>
            <person name="Daroonpunt R."/>
            <person name="Tanasupawat S."/>
            <person name="Yiamsombut S."/>
        </authorList>
    </citation>
    <scope>NUCLEOTIDE SEQUENCE [LARGE SCALE GENOMIC DNA]</scope>
    <source>
        <strain evidence="2 3">SKP7-4</strain>
    </source>
</reference>
<dbReference type="RefSeq" id="WP_119546827.1">
    <property type="nucleotide sequence ID" value="NZ_QXIR01000012.1"/>
</dbReference>
<dbReference type="OrthoDB" id="2875617at2"/>
<dbReference type="Proteomes" id="UP000265801">
    <property type="component" value="Unassembled WGS sequence"/>
</dbReference>
<gene>
    <name evidence="2" type="ORF">D3H55_10290</name>
</gene>
<comment type="caution">
    <text evidence="2">The sequence shown here is derived from an EMBL/GenBank/DDBJ whole genome shotgun (WGS) entry which is preliminary data.</text>
</comment>
<dbReference type="EMBL" id="QXIR01000012">
    <property type="protein sequence ID" value="RIW33980.1"/>
    <property type="molecule type" value="Genomic_DNA"/>
</dbReference>
<keyword evidence="1" id="KW-0472">Membrane</keyword>
<accession>A0A3A1QYC8</accession>
<feature type="transmembrane region" description="Helical" evidence="1">
    <location>
        <begin position="112"/>
        <end position="132"/>
    </location>
</feature>
<organism evidence="2 3">
    <name type="scientific">Bacillus salacetis</name>
    <dbReference type="NCBI Taxonomy" id="2315464"/>
    <lineage>
        <taxon>Bacteria</taxon>
        <taxon>Bacillati</taxon>
        <taxon>Bacillota</taxon>
        <taxon>Bacilli</taxon>
        <taxon>Bacillales</taxon>
        <taxon>Bacillaceae</taxon>
        <taxon>Bacillus</taxon>
    </lineage>
</organism>
<protein>
    <submittedName>
        <fullName evidence="2">Uncharacterized protein</fullName>
    </submittedName>
</protein>
<feature type="transmembrane region" description="Helical" evidence="1">
    <location>
        <begin position="71"/>
        <end position="91"/>
    </location>
</feature>
<name>A0A3A1QYC8_9BACI</name>
<proteinExistence type="predicted"/>
<evidence type="ECO:0000256" key="1">
    <source>
        <dbReference type="SAM" id="Phobius"/>
    </source>
</evidence>